<keyword evidence="2" id="KW-0489">Methyltransferase</keyword>
<dbReference type="EMBL" id="KZ613937">
    <property type="protein sequence ID" value="PMD49014.1"/>
    <property type="molecule type" value="Genomic_DNA"/>
</dbReference>
<dbReference type="Gene3D" id="3.40.50.150">
    <property type="entry name" value="Vaccinia Virus protein VP39"/>
    <property type="match status" value="1"/>
</dbReference>
<dbReference type="Pfam" id="PF13489">
    <property type="entry name" value="Methyltransf_23"/>
    <property type="match status" value="1"/>
</dbReference>
<evidence type="ECO:0000313" key="2">
    <source>
        <dbReference type="EMBL" id="PMD49014.1"/>
    </source>
</evidence>
<reference evidence="2 3" key="1">
    <citation type="submission" date="2016-04" db="EMBL/GenBank/DDBJ databases">
        <title>A degradative enzymes factory behind the ericoid mycorrhizal symbiosis.</title>
        <authorList>
            <consortium name="DOE Joint Genome Institute"/>
            <person name="Martino E."/>
            <person name="Morin E."/>
            <person name="Grelet G."/>
            <person name="Kuo A."/>
            <person name="Kohler A."/>
            <person name="Daghino S."/>
            <person name="Barry K."/>
            <person name="Choi C."/>
            <person name="Cichocki N."/>
            <person name="Clum A."/>
            <person name="Copeland A."/>
            <person name="Hainaut M."/>
            <person name="Haridas S."/>
            <person name="Labutti K."/>
            <person name="Lindquist E."/>
            <person name="Lipzen A."/>
            <person name="Khouja H.-R."/>
            <person name="Murat C."/>
            <person name="Ohm R."/>
            <person name="Olson A."/>
            <person name="Spatafora J."/>
            <person name="Veneault-Fourrey C."/>
            <person name="Henrissat B."/>
            <person name="Grigoriev I."/>
            <person name="Martin F."/>
            <person name="Perotto S."/>
        </authorList>
    </citation>
    <scope>NUCLEOTIDE SEQUENCE [LARGE SCALE GENOMIC DNA]</scope>
    <source>
        <strain evidence="2 3">F</strain>
    </source>
</reference>
<evidence type="ECO:0000256" key="1">
    <source>
        <dbReference type="SAM" id="MobiDB-lite"/>
    </source>
</evidence>
<dbReference type="SUPFAM" id="SSF53335">
    <property type="entry name" value="S-adenosyl-L-methionine-dependent methyltransferases"/>
    <property type="match status" value="1"/>
</dbReference>
<gene>
    <name evidence="2" type="ORF">L207DRAFT_448312</name>
</gene>
<dbReference type="AlphaFoldDB" id="A0A2J6SE26"/>
<evidence type="ECO:0000313" key="3">
    <source>
        <dbReference type="Proteomes" id="UP000235786"/>
    </source>
</evidence>
<feature type="compositionally biased region" description="Low complexity" evidence="1">
    <location>
        <begin position="1"/>
        <end position="25"/>
    </location>
</feature>
<dbReference type="Proteomes" id="UP000235786">
    <property type="component" value="Unassembled WGS sequence"/>
</dbReference>
<dbReference type="OrthoDB" id="2013972at2759"/>
<sequence length="341" mass="38437">MAEVAEAAEAPTEPATVSAPAATVEVDTDEGDSSYGDDSESYTTSLSSGIRNHTYENGRRYHAFRAGTYYAPNDEAENDRLDMHHHLATLLLKGRLHVAPIGANPQRILDVGCGTGIWAIDMGDEYPSAQIVGVDLSPTQPSLVPPNVQFEIDDVEGDWTYNTPFDFIHTRFMVASIVNWPKLVKQTFTHLKPGGWCEFKDWDFTLHSTDNSLPPDSNILKYHQLLFKASDIMHRDWKPGAHLKKWVEEAGFENVEEQVLVVPIGTWPKDKHYKEIGAWHHIVKSEGLEAVSLRMFTNVLGWTPEEVLVFLTKVRAEFKDKRIHVQYNYHVVIGQKPQGTT</sequence>
<proteinExistence type="predicted"/>
<dbReference type="PANTHER" id="PTHR43591:SF24">
    <property type="entry name" value="2-METHOXY-6-POLYPRENYL-1,4-BENZOQUINOL METHYLASE, MITOCHONDRIAL"/>
    <property type="match status" value="1"/>
</dbReference>
<feature type="region of interest" description="Disordered" evidence="1">
    <location>
        <begin position="1"/>
        <end position="47"/>
    </location>
</feature>
<dbReference type="PANTHER" id="PTHR43591">
    <property type="entry name" value="METHYLTRANSFERASE"/>
    <property type="match status" value="1"/>
</dbReference>
<dbReference type="InterPro" id="IPR029063">
    <property type="entry name" value="SAM-dependent_MTases_sf"/>
</dbReference>
<keyword evidence="3" id="KW-1185">Reference proteome</keyword>
<protein>
    <submittedName>
        <fullName evidence="2">S-adenosyl-L-methionine-dependent methyltransferase</fullName>
    </submittedName>
</protein>
<dbReference type="CDD" id="cd02440">
    <property type="entry name" value="AdoMet_MTases"/>
    <property type="match status" value="1"/>
</dbReference>
<dbReference type="STRING" id="1149755.A0A2J6SE26"/>
<feature type="compositionally biased region" description="Acidic residues" evidence="1">
    <location>
        <begin position="26"/>
        <end position="40"/>
    </location>
</feature>
<dbReference type="GO" id="GO:0008168">
    <property type="term" value="F:methyltransferase activity"/>
    <property type="evidence" value="ECO:0007669"/>
    <property type="project" value="UniProtKB-KW"/>
</dbReference>
<keyword evidence="2" id="KW-0808">Transferase</keyword>
<name>A0A2J6SE26_HYAVF</name>
<organism evidence="2 3">
    <name type="scientific">Hyaloscypha variabilis (strain UAMH 11265 / GT02V1 / F)</name>
    <name type="common">Meliniomyces variabilis</name>
    <dbReference type="NCBI Taxonomy" id="1149755"/>
    <lineage>
        <taxon>Eukaryota</taxon>
        <taxon>Fungi</taxon>
        <taxon>Dikarya</taxon>
        <taxon>Ascomycota</taxon>
        <taxon>Pezizomycotina</taxon>
        <taxon>Leotiomycetes</taxon>
        <taxon>Helotiales</taxon>
        <taxon>Hyaloscyphaceae</taxon>
        <taxon>Hyaloscypha</taxon>
        <taxon>Hyaloscypha variabilis</taxon>
    </lineage>
</organism>
<accession>A0A2J6SE26</accession>
<dbReference type="GO" id="GO:0032259">
    <property type="term" value="P:methylation"/>
    <property type="evidence" value="ECO:0007669"/>
    <property type="project" value="UniProtKB-KW"/>
</dbReference>